<comment type="function">
    <text evidence="6">Required for the formation of a threonylcarbamoyl group on adenosine at position 37 (t(6)A37) in tRNAs that read codons beginning with adenine. Is involved in the transfer of the threonylcarbamoyl moiety of threonylcarbamoyl-AMP (TC-AMP) to the N6 group of A37, together with TsaE and TsaB. TsaD likely plays a direct catalytic role in this reaction.</text>
</comment>
<dbReference type="GO" id="GO:0005737">
    <property type="term" value="C:cytoplasm"/>
    <property type="evidence" value="ECO:0007669"/>
    <property type="project" value="UniProtKB-SubCell"/>
</dbReference>
<dbReference type="AlphaFoldDB" id="A0A0G0Z3W7"/>
<organism evidence="8 9">
    <name type="scientific">Candidatus Collierbacteria bacterium GW2011_GWA2_42_17</name>
    <dbReference type="NCBI Taxonomy" id="1618378"/>
    <lineage>
        <taxon>Bacteria</taxon>
        <taxon>Candidatus Collieribacteriota</taxon>
    </lineage>
</organism>
<evidence type="ECO:0000256" key="5">
    <source>
        <dbReference type="ARBA" id="ARBA00048117"/>
    </source>
</evidence>
<keyword evidence="3 6" id="KW-0479">Metal-binding</keyword>
<evidence type="ECO:0000313" key="8">
    <source>
        <dbReference type="EMBL" id="KKS43437.1"/>
    </source>
</evidence>
<keyword evidence="4 6" id="KW-0012">Acyltransferase</keyword>
<sequence>MKVLAIESTCDETAAAVVENCGEGVKILNSVVASSVLMHQKYGGIVPEVAAREQIKSIIPVITESVGEDKDSIQGVAVSFGPGLMGSLLVGVESAKALSWAWKKPLYSVNHMAAHVFANWIVEDKNTEVPMFPAVGLVVSGGHTDLVLMKNTKEWEWVGGTRDDAVGEAFDKAARLLGLPYPGGPEISKAVERVTVQMKERFGSKFKLPRPLFNEDSLDMSFSGLKAAISKIVTTLGSVDEKTRDVLAWEFSEAVIEILIKKTMLAVERYKPKSVLMAGGVAANKQLRENLKMAVEGVGEVKFFCPELRYCGDNAAMVGAAAIIAPREVKPVNLKPDPSVTTV</sequence>
<dbReference type="HAMAP" id="MF_01445">
    <property type="entry name" value="TsaD"/>
    <property type="match status" value="1"/>
</dbReference>
<keyword evidence="6" id="KW-0963">Cytoplasm</keyword>
<keyword evidence="1 6" id="KW-0808">Transferase</keyword>
<feature type="binding site" evidence="6">
    <location>
        <position position="284"/>
    </location>
    <ligand>
        <name>substrate</name>
    </ligand>
</feature>
<feature type="binding site" evidence="6">
    <location>
        <position position="115"/>
    </location>
    <ligand>
        <name>Fe cation</name>
        <dbReference type="ChEBI" id="CHEBI:24875"/>
    </ligand>
</feature>
<dbReference type="SUPFAM" id="SSF53067">
    <property type="entry name" value="Actin-like ATPase domain"/>
    <property type="match status" value="1"/>
</dbReference>
<evidence type="ECO:0000256" key="6">
    <source>
        <dbReference type="HAMAP-Rule" id="MF_01445"/>
    </source>
</evidence>
<evidence type="ECO:0000259" key="7">
    <source>
        <dbReference type="Pfam" id="PF00814"/>
    </source>
</evidence>
<reference evidence="8 9" key="1">
    <citation type="journal article" date="2015" name="Nature">
        <title>rRNA introns, odd ribosomes, and small enigmatic genomes across a large radiation of phyla.</title>
        <authorList>
            <person name="Brown C.T."/>
            <person name="Hug L.A."/>
            <person name="Thomas B.C."/>
            <person name="Sharon I."/>
            <person name="Castelle C.J."/>
            <person name="Singh A."/>
            <person name="Wilkins M.J."/>
            <person name="Williams K.H."/>
            <person name="Banfield J.F."/>
        </authorList>
    </citation>
    <scope>NUCLEOTIDE SEQUENCE [LARGE SCALE GENOMIC DNA]</scope>
</reference>
<dbReference type="Pfam" id="PF00814">
    <property type="entry name" value="TsaD"/>
    <property type="match status" value="1"/>
</dbReference>
<comment type="caution">
    <text evidence="8">The sequence shown here is derived from an EMBL/GenBank/DDBJ whole genome shotgun (WGS) entry which is preliminary data.</text>
</comment>
<keyword evidence="6" id="KW-0408">Iron</keyword>
<dbReference type="InterPro" id="IPR022450">
    <property type="entry name" value="TsaD"/>
</dbReference>
<protein>
    <recommendedName>
        <fullName evidence="6">tRNA N6-adenosine threonylcarbamoyltransferase</fullName>
        <ecNumber evidence="6">2.3.1.234</ecNumber>
    </recommendedName>
    <alternativeName>
        <fullName evidence="6">N6-L-threonylcarbamoyladenine synthase</fullName>
        <shortName evidence="6">t(6)A synthase</shortName>
    </alternativeName>
    <alternativeName>
        <fullName evidence="6">t(6)A37 threonylcarbamoyladenosine biosynthesis protein TsaD</fullName>
    </alternativeName>
    <alternativeName>
        <fullName evidence="6">tRNA threonylcarbamoyladenosine biosynthesis protein TsaD</fullName>
    </alternativeName>
</protein>
<gene>
    <name evidence="6" type="primary">tsaD</name>
    <name evidence="8" type="ORF">UV06_C0001G0171</name>
</gene>
<feature type="binding site" evidence="6">
    <location>
        <position position="171"/>
    </location>
    <ligand>
        <name>substrate</name>
    </ligand>
</feature>
<dbReference type="InterPro" id="IPR000905">
    <property type="entry name" value="Gcp-like_dom"/>
</dbReference>
<dbReference type="NCBIfam" id="TIGR00329">
    <property type="entry name" value="gcp_kae1"/>
    <property type="match status" value="1"/>
</dbReference>
<comment type="caution">
    <text evidence="6">Lacks conserved residue(s) required for the propagation of feature annotation.</text>
</comment>
<keyword evidence="2 6" id="KW-0819">tRNA processing</keyword>
<dbReference type="PRINTS" id="PR00789">
    <property type="entry name" value="OSIALOPTASE"/>
</dbReference>
<feature type="domain" description="Gcp-like" evidence="7">
    <location>
        <begin position="26"/>
        <end position="319"/>
    </location>
</feature>
<comment type="similarity">
    <text evidence="6">Belongs to the KAE1 / TsaD family.</text>
</comment>
<comment type="subcellular location">
    <subcellularLocation>
        <location evidence="6">Cytoplasm</location>
    </subcellularLocation>
</comment>
<dbReference type="InterPro" id="IPR017860">
    <property type="entry name" value="Peptidase_M22_CS"/>
</dbReference>
<evidence type="ECO:0000313" key="9">
    <source>
        <dbReference type="Proteomes" id="UP000033854"/>
    </source>
</evidence>
<feature type="binding site" evidence="6">
    <location>
        <position position="111"/>
    </location>
    <ligand>
        <name>Fe cation</name>
        <dbReference type="ChEBI" id="CHEBI:24875"/>
    </ligand>
</feature>
<feature type="binding site" evidence="6">
    <location>
        <position position="184"/>
    </location>
    <ligand>
        <name>substrate</name>
    </ligand>
</feature>
<name>A0A0G0Z3W7_9BACT</name>
<dbReference type="NCBIfam" id="TIGR03723">
    <property type="entry name" value="T6A_TsaD_YgjD"/>
    <property type="match status" value="1"/>
</dbReference>
<feature type="binding site" evidence="6">
    <location>
        <position position="313"/>
    </location>
    <ligand>
        <name>Fe cation</name>
        <dbReference type="ChEBI" id="CHEBI:24875"/>
    </ligand>
</feature>
<dbReference type="Gene3D" id="3.30.420.40">
    <property type="match status" value="2"/>
</dbReference>
<dbReference type="InterPro" id="IPR017861">
    <property type="entry name" value="KAE1/TsaD"/>
</dbReference>
<feature type="binding site" evidence="6">
    <location>
        <begin position="138"/>
        <end position="142"/>
    </location>
    <ligand>
        <name>substrate</name>
    </ligand>
</feature>
<accession>A0A0G0Z3W7</accession>
<comment type="cofactor">
    <cofactor evidence="6">
        <name>Fe(2+)</name>
        <dbReference type="ChEBI" id="CHEBI:29033"/>
    </cofactor>
    <text evidence="6">Binds 1 Fe(2+) ion per subunit.</text>
</comment>
<dbReference type="GO" id="GO:0005506">
    <property type="term" value="F:iron ion binding"/>
    <property type="evidence" value="ECO:0007669"/>
    <property type="project" value="UniProtKB-UniRule"/>
</dbReference>
<dbReference type="Proteomes" id="UP000033854">
    <property type="component" value="Unassembled WGS sequence"/>
</dbReference>
<dbReference type="EMBL" id="LCDA01000001">
    <property type="protein sequence ID" value="KKS43437.1"/>
    <property type="molecule type" value="Genomic_DNA"/>
</dbReference>
<dbReference type="PANTHER" id="PTHR11735:SF6">
    <property type="entry name" value="TRNA N6-ADENOSINE THREONYLCARBAMOYLTRANSFERASE, MITOCHONDRIAL"/>
    <property type="match status" value="1"/>
</dbReference>
<dbReference type="InterPro" id="IPR043129">
    <property type="entry name" value="ATPase_NBD"/>
</dbReference>
<dbReference type="EC" id="2.3.1.234" evidence="6"/>
<evidence type="ECO:0000256" key="1">
    <source>
        <dbReference type="ARBA" id="ARBA00022679"/>
    </source>
</evidence>
<proteinExistence type="inferred from homology"/>
<dbReference type="PATRIC" id="fig|1618378.3.peg.177"/>
<evidence type="ECO:0000256" key="3">
    <source>
        <dbReference type="ARBA" id="ARBA00022723"/>
    </source>
</evidence>
<dbReference type="PROSITE" id="PS01016">
    <property type="entry name" value="GLYCOPROTEASE"/>
    <property type="match status" value="1"/>
</dbReference>
<dbReference type="GO" id="GO:0061711">
    <property type="term" value="F:tRNA N(6)-L-threonylcarbamoyladenine synthase activity"/>
    <property type="evidence" value="ECO:0007669"/>
    <property type="project" value="UniProtKB-EC"/>
</dbReference>
<evidence type="ECO:0000256" key="2">
    <source>
        <dbReference type="ARBA" id="ARBA00022694"/>
    </source>
</evidence>
<dbReference type="GO" id="GO:0002949">
    <property type="term" value="P:tRNA threonylcarbamoyladenosine modification"/>
    <property type="evidence" value="ECO:0007669"/>
    <property type="project" value="UniProtKB-UniRule"/>
</dbReference>
<comment type="catalytic activity">
    <reaction evidence="5 6">
        <text>L-threonylcarbamoyladenylate + adenosine(37) in tRNA = N(6)-L-threonylcarbamoyladenosine(37) in tRNA + AMP + H(+)</text>
        <dbReference type="Rhea" id="RHEA:37059"/>
        <dbReference type="Rhea" id="RHEA-COMP:10162"/>
        <dbReference type="Rhea" id="RHEA-COMP:10163"/>
        <dbReference type="ChEBI" id="CHEBI:15378"/>
        <dbReference type="ChEBI" id="CHEBI:73682"/>
        <dbReference type="ChEBI" id="CHEBI:74411"/>
        <dbReference type="ChEBI" id="CHEBI:74418"/>
        <dbReference type="ChEBI" id="CHEBI:456215"/>
        <dbReference type="EC" id="2.3.1.234"/>
    </reaction>
</comment>
<evidence type="ECO:0000256" key="4">
    <source>
        <dbReference type="ARBA" id="ARBA00023315"/>
    </source>
</evidence>
<dbReference type="PANTHER" id="PTHR11735">
    <property type="entry name" value="TRNA N6-ADENOSINE THREONYLCARBAMOYLTRANSFERASE"/>
    <property type="match status" value="1"/>
</dbReference>